<feature type="domain" description="Disulphide bond isomerase DsbC/G N-terminal" evidence="4">
    <location>
        <begin position="41"/>
        <end position="86"/>
    </location>
</feature>
<dbReference type="Gene3D" id="3.40.30.10">
    <property type="entry name" value="Glutaredoxin"/>
    <property type="match status" value="1"/>
</dbReference>
<dbReference type="Proteomes" id="UP000592294">
    <property type="component" value="Unassembled WGS sequence"/>
</dbReference>
<keyword evidence="1" id="KW-1015">Disulfide bond</keyword>
<name>A0A850RGI2_9GAMM</name>
<evidence type="ECO:0000256" key="2">
    <source>
        <dbReference type="ARBA" id="ARBA00023284"/>
    </source>
</evidence>
<accession>A0A850RGI2</accession>
<gene>
    <name evidence="5" type="ORF">HW932_14730</name>
</gene>
<keyword evidence="6" id="KW-1185">Reference proteome</keyword>
<keyword evidence="2 3" id="KW-0676">Redox-active center</keyword>
<evidence type="ECO:0000259" key="4">
    <source>
        <dbReference type="Pfam" id="PF10411"/>
    </source>
</evidence>
<feature type="chain" id="PRO_5033097653" description="Thiol:disulfide interchange protein" evidence="3">
    <location>
        <begin position="30"/>
        <end position="250"/>
    </location>
</feature>
<evidence type="ECO:0000313" key="5">
    <source>
        <dbReference type="EMBL" id="NVZ10517.1"/>
    </source>
</evidence>
<dbReference type="RefSeq" id="WP_176977255.1">
    <property type="nucleotide sequence ID" value="NZ_JABZEO010000010.1"/>
</dbReference>
<evidence type="ECO:0000256" key="3">
    <source>
        <dbReference type="RuleBase" id="RU364038"/>
    </source>
</evidence>
<evidence type="ECO:0000256" key="1">
    <source>
        <dbReference type="ARBA" id="ARBA00023157"/>
    </source>
</evidence>
<comment type="caution">
    <text evidence="5">The sequence shown here is derived from an EMBL/GenBank/DDBJ whole genome shotgun (WGS) entry which is preliminary data.</text>
</comment>
<reference evidence="5 6" key="1">
    <citation type="submission" date="2020-06" db="EMBL/GenBank/DDBJ databases">
        <title>Whole-genome sequence of Allochromatium humboldtianum DSM 21881, type strain.</title>
        <authorList>
            <person name="Kyndt J.A."/>
            <person name="Meyer T.E."/>
        </authorList>
    </citation>
    <scope>NUCLEOTIDE SEQUENCE [LARGE SCALE GENOMIC DNA]</scope>
    <source>
        <strain evidence="5 6">DSM 21881</strain>
    </source>
</reference>
<dbReference type="SUPFAM" id="SSF52833">
    <property type="entry name" value="Thioredoxin-like"/>
    <property type="match status" value="1"/>
</dbReference>
<dbReference type="InterPro" id="IPR036249">
    <property type="entry name" value="Thioredoxin-like_sf"/>
</dbReference>
<dbReference type="InterPro" id="IPR018950">
    <property type="entry name" value="DiS-bond_isomerase_DsbC/G_N"/>
</dbReference>
<dbReference type="AlphaFoldDB" id="A0A850RGI2"/>
<comment type="subcellular location">
    <subcellularLocation>
        <location evidence="3">Periplasm</location>
    </subcellularLocation>
</comment>
<dbReference type="InterPro" id="IPR033954">
    <property type="entry name" value="DiS-bond_Isoase_DsbC/G"/>
</dbReference>
<dbReference type="InterPro" id="IPR009094">
    <property type="entry name" value="DiS-bond_isomerase_DsbC/G_N_sf"/>
</dbReference>
<dbReference type="SUPFAM" id="SSF54423">
    <property type="entry name" value="DsbC/DsbG N-terminal domain-like"/>
    <property type="match status" value="1"/>
</dbReference>
<dbReference type="GO" id="GO:0042597">
    <property type="term" value="C:periplasmic space"/>
    <property type="evidence" value="ECO:0007669"/>
    <property type="project" value="UniProtKB-SubCell"/>
</dbReference>
<keyword evidence="3" id="KW-0574">Periplasm</keyword>
<feature type="signal peptide" evidence="3">
    <location>
        <begin position="1"/>
        <end position="29"/>
    </location>
</feature>
<comment type="function">
    <text evidence="3">Required for disulfide bond formation in some periplasmic proteins. Acts by transferring its disulfide bond to other proteins and is reduced in the process.</text>
</comment>
<keyword evidence="3" id="KW-0732">Signal</keyword>
<protein>
    <recommendedName>
        <fullName evidence="3">Thiol:disulfide interchange protein</fullName>
    </recommendedName>
</protein>
<proteinExistence type="inferred from homology"/>
<comment type="similarity">
    <text evidence="3">Belongs to the thioredoxin family. DsbC subfamily.</text>
</comment>
<sequence>MNLSPTVFRPLILTLTLSLTLGAPGLADTAPNDPETLMSGIDAMRRLPAGGVRMVQSGAQVFFLSDNGRYAFFGPGFDLWHGARLTSLPEAERLMGRLDRTRLTLDAGDLGALDVGTGTAEVLVFADPRCGACAALLDRLQALPPPLLKHYRFRLIPVPVLGGESQREVLALSCLAERDRAAALEAWLTERTAELPPATDSCGQGPLQRALVTAHLLGLERVPFLIAPDGRLQSGAPPDLEAWLAGGEGV</sequence>
<dbReference type="Pfam" id="PF10411">
    <property type="entry name" value="DsbC_N"/>
    <property type="match status" value="1"/>
</dbReference>
<organism evidence="5 6">
    <name type="scientific">Allochromatium humboldtianum</name>
    <dbReference type="NCBI Taxonomy" id="504901"/>
    <lineage>
        <taxon>Bacteria</taxon>
        <taxon>Pseudomonadati</taxon>
        <taxon>Pseudomonadota</taxon>
        <taxon>Gammaproteobacteria</taxon>
        <taxon>Chromatiales</taxon>
        <taxon>Chromatiaceae</taxon>
        <taxon>Allochromatium</taxon>
    </lineage>
</organism>
<dbReference type="CDD" id="cd03020">
    <property type="entry name" value="DsbA_DsbC_DsbG"/>
    <property type="match status" value="1"/>
</dbReference>
<dbReference type="EMBL" id="JABZEO010000010">
    <property type="protein sequence ID" value="NVZ10517.1"/>
    <property type="molecule type" value="Genomic_DNA"/>
</dbReference>
<evidence type="ECO:0000313" key="6">
    <source>
        <dbReference type="Proteomes" id="UP000592294"/>
    </source>
</evidence>